<evidence type="ECO:0000313" key="5">
    <source>
        <dbReference type="Proteomes" id="UP001065174"/>
    </source>
</evidence>
<keyword evidence="5" id="KW-1185">Reference proteome</keyword>
<proteinExistence type="predicted"/>
<dbReference type="Proteomes" id="UP001065174">
    <property type="component" value="Chromosome"/>
</dbReference>
<organism evidence="4 5">
    <name type="scientific">Reichenbachiella agarivorans</name>
    <dbReference type="NCBI Taxonomy" id="2979464"/>
    <lineage>
        <taxon>Bacteria</taxon>
        <taxon>Pseudomonadati</taxon>
        <taxon>Bacteroidota</taxon>
        <taxon>Cytophagia</taxon>
        <taxon>Cytophagales</taxon>
        <taxon>Reichenbachiellaceae</taxon>
        <taxon>Reichenbachiella</taxon>
    </lineage>
</organism>
<dbReference type="PROSITE" id="PS51257">
    <property type="entry name" value="PROKAR_LIPOPROTEIN"/>
    <property type="match status" value="1"/>
</dbReference>
<dbReference type="Pfam" id="PF06977">
    <property type="entry name" value="SdiA-regulated"/>
    <property type="match status" value="1"/>
</dbReference>
<dbReference type="SUPFAM" id="SSF63829">
    <property type="entry name" value="Calcium-dependent phosphotriesterase"/>
    <property type="match status" value="1"/>
</dbReference>
<dbReference type="EMBL" id="CP106679">
    <property type="protein sequence ID" value="UXP33453.1"/>
    <property type="molecule type" value="Genomic_DNA"/>
</dbReference>
<evidence type="ECO:0000313" key="4">
    <source>
        <dbReference type="EMBL" id="UXP33453.1"/>
    </source>
</evidence>
<dbReference type="InterPro" id="IPR009722">
    <property type="entry name" value="YjiK/CarP"/>
</dbReference>
<keyword evidence="2" id="KW-1003">Cell membrane</keyword>
<evidence type="ECO:0000256" key="2">
    <source>
        <dbReference type="ARBA" id="ARBA00022475"/>
    </source>
</evidence>
<comment type="subcellular location">
    <subcellularLocation>
        <location evidence="1">Cell membrane</location>
    </subcellularLocation>
</comment>
<evidence type="ECO:0000256" key="1">
    <source>
        <dbReference type="ARBA" id="ARBA00004236"/>
    </source>
</evidence>
<keyword evidence="3" id="KW-0472">Membrane</keyword>
<reference evidence="4" key="1">
    <citation type="submission" date="2022-09" db="EMBL/GenBank/DDBJ databases">
        <title>Comparative genomics and taxonomic characterization of three novel marine species of genus Reichenbachiella exhibiting antioxidant and polysaccharide degradation activities.</title>
        <authorList>
            <person name="Muhammad N."/>
            <person name="Lee Y.-J."/>
            <person name="Ko J."/>
            <person name="Kim S.-G."/>
        </authorList>
    </citation>
    <scope>NUCLEOTIDE SEQUENCE</scope>
    <source>
        <strain evidence="4">BKB1-1</strain>
    </source>
</reference>
<protein>
    <submittedName>
        <fullName evidence="4">SdiA-regulated domain-containing protein</fullName>
    </submittedName>
</protein>
<dbReference type="RefSeq" id="WP_262310882.1">
    <property type="nucleotide sequence ID" value="NZ_CP106679.1"/>
</dbReference>
<gene>
    <name evidence="4" type="ORF">N6H18_05740</name>
</gene>
<evidence type="ECO:0000256" key="3">
    <source>
        <dbReference type="ARBA" id="ARBA00023136"/>
    </source>
</evidence>
<sequence length="296" mass="33748">MDKQYIFIFLLTCSLISCNGDSRKTAEALFHHVPDHLKTYDFKNPTSKYYLPYVLEEVSGLSYLDDGILVCVQDEDGKVFFYDHKERKLIREVRFADGGDYEGIQVVGDSIYVAESNGDLYKFLANDEGKKSIKMNTDLKKKNDVEGLAYDSKTGKLIIACKESGDLKDRDVKGRAFYSFDLNKREIDPRPTFTITSSDIKKYLESQVDFEYDENRLNFMPSGIALHPTQDIFYIIASTGKLLLMVNRQYQIVGSVPLDPRLFGQPEGICFAPNGDLFISNEGQGDRGYILKFKMK</sequence>
<name>A0ABY6CSI7_9BACT</name>
<accession>A0ABY6CSI7</accession>